<keyword evidence="4" id="KW-1133">Transmembrane helix</keyword>
<dbReference type="PROSITE" id="PS50005">
    <property type="entry name" value="TPR"/>
    <property type="match status" value="1"/>
</dbReference>
<dbReference type="EC" id="5.2.1.8" evidence="1"/>
<feature type="transmembrane region" description="Helical" evidence="4">
    <location>
        <begin position="167"/>
        <end position="185"/>
    </location>
</feature>
<dbReference type="Pfam" id="PF13181">
    <property type="entry name" value="TPR_8"/>
    <property type="match status" value="1"/>
</dbReference>
<keyword evidence="4" id="KW-0472">Membrane</keyword>
<dbReference type="Gene3D" id="1.25.40.10">
    <property type="entry name" value="Tetratricopeptide repeat domain"/>
    <property type="match status" value="1"/>
</dbReference>
<evidence type="ECO:0000256" key="1">
    <source>
        <dbReference type="PROSITE-ProRule" id="PRU00277"/>
    </source>
</evidence>
<reference evidence="6" key="2">
    <citation type="submission" date="2023-05" db="EMBL/GenBank/DDBJ databases">
        <authorList>
            <person name="Schelkunov M.I."/>
        </authorList>
    </citation>
    <scope>NUCLEOTIDE SEQUENCE</scope>
    <source>
        <strain evidence="6">Hsosn_3</strain>
        <tissue evidence="6">Leaf</tissue>
    </source>
</reference>
<dbReference type="Proteomes" id="UP001237642">
    <property type="component" value="Unassembled WGS sequence"/>
</dbReference>
<evidence type="ECO:0000313" key="6">
    <source>
        <dbReference type="EMBL" id="KAK1363516.1"/>
    </source>
</evidence>
<dbReference type="GO" id="GO:0003755">
    <property type="term" value="F:peptidyl-prolyl cis-trans isomerase activity"/>
    <property type="evidence" value="ECO:0007669"/>
    <property type="project" value="UniProtKB-KW"/>
</dbReference>
<dbReference type="PANTHER" id="PTHR46512:SF11">
    <property type="entry name" value="PEPTIDYLPROLYL ISOMERASE"/>
    <property type="match status" value="1"/>
</dbReference>
<dbReference type="InterPro" id="IPR019734">
    <property type="entry name" value="TPR_rpt"/>
</dbReference>
<feature type="domain" description="PPIase FKBP-type" evidence="5">
    <location>
        <begin position="35"/>
        <end position="85"/>
    </location>
</feature>
<evidence type="ECO:0000256" key="4">
    <source>
        <dbReference type="SAM" id="Phobius"/>
    </source>
</evidence>
<gene>
    <name evidence="6" type="ORF">POM88_039077</name>
</gene>
<keyword evidence="4" id="KW-0812">Transmembrane</keyword>
<keyword evidence="1" id="KW-0697">Rotamase</keyword>
<evidence type="ECO:0000256" key="3">
    <source>
        <dbReference type="SAM" id="MobiDB-lite"/>
    </source>
</evidence>
<name>A0AAD8HAS2_9APIA</name>
<feature type="region of interest" description="Disordered" evidence="3">
    <location>
        <begin position="1"/>
        <end position="26"/>
    </location>
</feature>
<dbReference type="Pfam" id="PF00254">
    <property type="entry name" value="FKBP_C"/>
    <property type="match status" value="1"/>
</dbReference>
<comment type="catalytic activity">
    <reaction evidence="1">
        <text>[protein]-peptidylproline (omega=180) = [protein]-peptidylproline (omega=0)</text>
        <dbReference type="Rhea" id="RHEA:16237"/>
        <dbReference type="Rhea" id="RHEA-COMP:10747"/>
        <dbReference type="Rhea" id="RHEA-COMP:10748"/>
        <dbReference type="ChEBI" id="CHEBI:83833"/>
        <dbReference type="ChEBI" id="CHEBI:83834"/>
        <dbReference type="EC" id="5.2.1.8"/>
    </reaction>
</comment>
<dbReference type="InterPro" id="IPR011990">
    <property type="entry name" value="TPR-like_helical_dom_sf"/>
</dbReference>
<evidence type="ECO:0000259" key="5">
    <source>
        <dbReference type="PROSITE" id="PS50059"/>
    </source>
</evidence>
<comment type="caution">
    <text evidence="6">The sequence shown here is derived from an EMBL/GenBank/DDBJ whole genome shotgun (WGS) entry which is preliminary data.</text>
</comment>
<feature type="repeat" description="TPR" evidence="2">
    <location>
        <begin position="95"/>
        <end position="128"/>
    </location>
</feature>
<dbReference type="InterPro" id="IPR001179">
    <property type="entry name" value="PPIase_FKBP_dom"/>
</dbReference>
<dbReference type="AlphaFoldDB" id="A0AAD8HAS2"/>
<dbReference type="SMART" id="SM00028">
    <property type="entry name" value="TPR"/>
    <property type="match status" value="1"/>
</dbReference>
<keyword evidence="1" id="KW-0413">Isomerase</keyword>
<keyword evidence="2" id="KW-0802">TPR repeat</keyword>
<evidence type="ECO:0000256" key="2">
    <source>
        <dbReference type="PROSITE-ProRule" id="PRU00339"/>
    </source>
</evidence>
<keyword evidence="7" id="KW-1185">Reference proteome</keyword>
<dbReference type="PANTHER" id="PTHR46512">
    <property type="entry name" value="PEPTIDYLPROLYL ISOMERASE"/>
    <property type="match status" value="1"/>
</dbReference>
<accession>A0AAD8HAS2</accession>
<evidence type="ECO:0000313" key="7">
    <source>
        <dbReference type="Proteomes" id="UP001237642"/>
    </source>
</evidence>
<dbReference type="EMBL" id="JAUIZM010000009">
    <property type="protein sequence ID" value="KAK1363516.1"/>
    <property type="molecule type" value="Genomic_DNA"/>
</dbReference>
<dbReference type="InterPro" id="IPR050754">
    <property type="entry name" value="FKBP4/5/8-like"/>
</dbReference>
<reference evidence="6" key="1">
    <citation type="submission" date="2023-02" db="EMBL/GenBank/DDBJ databases">
        <title>Genome of toxic invasive species Heracleum sosnowskyi carries increased number of genes despite the absence of recent whole-genome duplications.</title>
        <authorList>
            <person name="Schelkunov M."/>
            <person name="Shtratnikova V."/>
            <person name="Makarenko M."/>
            <person name="Klepikova A."/>
            <person name="Omelchenko D."/>
            <person name="Novikova G."/>
            <person name="Obukhova E."/>
            <person name="Bogdanov V."/>
            <person name="Penin A."/>
            <person name="Logacheva M."/>
        </authorList>
    </citation>
    <scope>NUCLEOTIDE SEQUENCE</scope>
    <source>
        <strain evidence="6">Hsosn_3</strain>
        <tissue evidence="6">Leaf</tissue>
    </source>
</reference>
<dbReference type="PROSITE" id="PS50059">
    <property type="entry name" value="FKBP_PPIASE"/>
    <property type="match status" value="1"/>
</dbReference>
<dbReference type="SUPFAM" id="SSF54534">
    <property type="entry name" value="FKBP-like"/>
    <property type="match status" value="1"/>
</dbReference>
<sequence length="206" mass="23823">MVDTKLDNQSEDTSHETLGHSNKYDQETNKPVDKYIYLTVKLIGKLQDGTVFLKKGHDGDEEPFEFQTDEEQVIDGLDKAVMAMKKVLEIDSKNVKALYRRAQAYINLVDLDLAEFDIKKALEIDPANRDVKLEYKVLKEKLDKFLISMMLNFSTYRYVFQVNYTRILLYGLVLIINACISYARIGTNPNPDSWQQLVLEIRAVVF</sequence>
<protein>
    <recommendedName>
        <fullName evidence="1">peptidylprolyl isomerase</fullName>
        <ecNumber evidence="1">5.2.1.8</ecNumber>
    </recommendedName>
</protein>
<proteinExistence type="predicted"/>
<dbReference type="SUPFAM" id="SSF48452">
    <property type="entry name" value="TPR-like"/>
    <property type="match status" value="1"/>
</dbReference>
<organism evidence="6 7">
    <name type="scientific">Heracleum sosnowskyi</name>
    <dbReference type="NCBI Taxonomy" id="360622"/>
    <lineage>
        <taxon>Eukaryota</taxon>
        <taxon>Viridiplantae</taxon>
        <taxon>Streptophyta</taxon>
        <taxon>Embryophyta</taxon>
        <taxon>Tracheophyta</taxon>
        <taxon>Spermatophyta</taxon>
        <taxon>Magnoliopsida</taxon>
        <taxon>eudicotyledons</taxon>
        <taxon>Gunneridae</taxon>
        <taxon>Pentapetalae</taxon>
        <taxon>asterids</taxon>
        <taxon>campanulids</taxon>
        <taxon>Apiales</taxon>
        <taxon>Apiaceae</taxon>
        <taxon>Apioideae</taxon>
        <taxon>apioid superclade</taxon>
        <taxon>Tordylieae</taxon>
        <taxon>Tordyliinae</taxon>
        <taxon>Heracleum</taxon>
    </lineage>
</organism>